<sequence>MEAILKLTDLLEDNDRKKAMKASSGVSGIDYISVNMEDGVLTATGDFDPIQLLEQLKKLYSVKIVRIISQGKDQKGGGTAGDTVAAVKLDLRDEKDKQKAMKIVSCIPGVYLICVTMKDGKLTAKGDFDPIDVVDKLKKHFPVKLELVLTAKDEKKGNNNGGNKKGNGYNSLLLRRCNGS</sequence>
<dbReference type="EMBL" id="CM042888">
    <property type="protein sequence ID" value="KAI4324967.1"/>
    <property type="molecule type" value="Genomic_DNA"/>
</dbReference>
<gene>
    <name evidence="1" type="ORF">MLD38_030407</name>
</gene>
<organism evidence="1 2">
    <name type="scientific">Melastoma candidum</name>
    <dbReference type="NCBI Taxonomy" id="119954"/>
    <lineage>
        <taxon>Eukaryota</taxon>
        <taxon>Viridiplantae</taxon>
        <taxon>Streptophyta</taxon>
        <taxon>Embryophyta</taxon>
        <taxon>Tracheophyta</taxon>
        <taxon>Spermatophyta</taxon>
        <taxon>Magnoliopsida</taxon>
        <taxon>eudicotyledons</taxon>
        <taxon>Gunneridae</taxon>
        <taxon>Pentapetalae</taxon>
        <taxon>rosids</taxon>
        <taxon>malvids</taxon>
        <taxon>Myrtales</taxon>
        <taxon>Melastomataceae</taxon>
        <taxon>Melastomatoideae</taxon>
        <taxon>Melastomateae</taxon>
        <taxon>Melastoma</taxon>
    </lineage>
</organism>
<proteinExistence type="predicted"/>
<dbReference type="Proteomes" id="UP001057402">
    <property type="component" value="Chromosome 9"/>
</dbReference>
<name>A0ACB9MLI7_9MYRT</name>
<keyword evidence="2" id="KW-1185">Reference proteome</keyword>
<evidence type="ECO:0000313" key="2">
    <source>
        <dbReference type="Proteomes" id="UP001057402"/>
    </source>
</evidence>
<reference evidence="2" key="1">
    <citation type="journal article" date="2023" name="Front. Plant Sci.">
        <title>Chromosomal-level genome assembly of Melastoma candidum provides insights into trichome evolution.</title>
        <authorList>
            <person name="Zhong Y."/>
            <person name="Wu W."/>
            <person name="Sun C."/>
            <person name="Zou P."/>
            <person name="Liu Y."/>
            <person name="Dai S."/>
            <person name="Zhou R."/>
        </authorList>
    </citation>
    <scope>NUCLEOTIDE SEQUENCE [LARGE SCALE GENOMIC DNA]</scope>
</reference>
<evidence type="ECO:0000313" key="1">
    <source>
        <dbReference type="EMBL" id="KAI4324967.1"/>
    </source>
</evidence>
<comment type="caution">
    <text evidence="1">The sequence shown here is derived from an EMBL/GenBank/DDBJ whole genome shotgun (WGS) entry which is preliminary data.</text>
</comment>
<accession>A0ACB9MLI7</accession>
<protein>
    <submittedName>
        <fullName evidence="1">Uncharacterized protein</fullName>
    </submittedName>
</protein>